<evidence type="ECO:0000313" key="3">
    <source>
        <dbReference type="EMBL" id="WOL13253.1"/>
    </source>
</evidence>
<evidence type="ECO:0000313" key="4">
    <source>
        <dbReference type="Proteomes" id="UP001327560"/>
    </source>
</evidence>
<dbReference type="Pfam" id="PF13456">
    <property type="entry name" value="RVT_3"/>
    <property type="match status" value="1"/>
</dbReference>
<feature type="domain" description="RNase H type-1" evidence="2">
    <location>
        <begin position="613"/>
        <end position="718"/>
    </location>
</feature>
<accession>A0AAQ3KUD6</accession>
<gene>
    <name evidence="3" type="ORF">Cni_G22022</name>
</gene>
<evidence type="ECO:0000259" key="2">
    <source>
        <dbReference type="Pfam" id="PF13456"/>
    </source>
</evidence>
<dbReference type="Pfam" id="PF03372">
    <property type="entry name" value="Exo_endo_phos"/>
    <property type="match status" value="1"/>
</dbReference>
<dbReference type="InterPro" id="IPR036691">
    <property type="entry name" value="Endo/exonu/phosph_ase_sf"/>
</dbReference>
<reference evidence="3 4" key="1">
    <citation type="submission" date="2023-10" db="EMBL/GenBank/DDBJ databases">
        <title>Chromosome-scale genome assembly provides insights into flower coloration mechanisms of Canna indica.</title>
        <authorList>
            <person name="Li C."/>
        </authorList>
    </citation>
    <scope>NUCLEOTIDE SEQUENCE [LARGE SCALE GENOMIC DNA]</scope>
    <source>
        <tissue evidence="3">Flower</tissue>
    </source>
</reference>
<organism evidence="3 4">
    <name type="scientific">Canna indica</name>
    <name type="common">Indian-shot</name>
    <dbReference type="NCBI Taxonomy" id="4628"/>
    <lineage>
        <taxon>Eukaryota</taxon>
        <taxon>Viridiplantae</taxon>
        <taxon>Streptophyta</taxon>
        <taxon>Embryophyta</taxon>
        <taxon>Tracheophyta</taxon>
        <taxon>Spermatophyta</taxon>
        <taxon>Magnoliopsida</taxon>
        <taxon>Liliopsida</taxon>
        <taxon>Zingiberales</taxon>
        <taxon>Cannaceae</taxon>
        <taxon>Canna</taxon>
    </lineage>
</organism>
<name>A0AAQ3KUD6_9LILI</name>
<dbReference type="EMBL" id="CP136896">
    <property type="protein sequence ID" value="WOL13253.1"/>
    <property type="molecule type" value="Genomic_DNA"/>
</dbReference>
<dbReference type="Proteomes" id="UP001327560">
    <property type="component" value="Chromosome 7"/>
</dbReference>
<dbReference type="Gene3D" id="3.60.10.10">
    <property type="entry name" value="Endonuclease/exonuclease/phosphatase"/>
    <property type="match status" value="1"/>
</dbReference>
<proteinExistence type="predicted"/>
<dbReference type="InterPro" id="IPR036397">
    <property type="entry name" value="RNaseH_sf"/>
</dbReference>
<dbReference type="GO" id="GO:0004523">
    <property type="term" value="F:RNA-DNA hybrid ribonuclease activity"/>
    <property type="evidence" value="ECO:0007669"/>
    <property type="project" value="InterPro"/>
</dbReference>
<dbReference type="PANTHER" id="PTHR33710:SF71">
    <property type="entry name" value="ENDONUCLEASE_EXONUCLEASE_PHOSPHATASE DOMAIN-CONTAINING PROTEIN"/>
    <property type="match status" value="1"/>
</dbReference>
<sequence length="754" mass="87215">MKIVSWNIMGLGKKEASNYLWTVVNLQKVDIILIQETHFEKEDADLFLQRISRNWEGTSTESFGKAGGIMVMWRKETIRGNMIYKDNQFITCIFEIDKGNVFLLTCVYASNCIRRRNKLWNMLSEANDTNMPWLLAGDMNCILKKEEKRGGRPFVMNQAVADFSNFINNAGLLDARFNGPIYTWTNKRKGEKKICARLDRVLFGTKWLEWGYDFKVEHMGMMNSDHRLLLIKSSCENFKNKSKKNRSFICEQFWFEYPEFKEVVGKYWLEKDGNSKSMMENISNLRTILSKWNRDSVGNLEKRWEESSKKLKELEVLEESGEMTEEGQMVNVEKSELLFPPKVDKGIKQKICSLFGIKEGRLISQAGKSVLLNSVVCSIPVYSMMAVGIKEKTVKEITKVSREFFWGSEGKKKANLIKWKTVSASKGLGGLGIRDLSLMRKAILAGRILPILNKEGNVWSSLYNAKYEMSKKKHVVELMDGNEWNMAVIEACFDKNLIDAIRRTEVDREETKDTWVWNESIEGNLSVKRAYLFLKQKEKEAEGPDFNWRKLWNVKVAEKITLFIWKLSREALREGFSIKRGSNSNEKEMTIKEGDSYLCADASWKEGLKMGYGFILVKDKMGIMQGSGMQVAENPLHAELKAIWYDLDNVRKKSFQCIHVCSDCEMAVKMLKGEVRTPRQLKPLVKKMRKLALSVKVIDWNFIRKNRNEEANILAREAICNEDMGEDVVELCNFKSNISLFRHSNFNSDFVCTK</sequence>
<dbReference type="InterPro" id="IPR002156">
    <property type="entry name" value="RNaseH_domain"/>
</dbReference>
<evidence type="ECO:0008006" key="5">
    <source>
        <dbReference type="Google" id="ProtNLM"/>
    </source>
</evidence>
<dbReference type="Gene3D" id="3.30.420.10">
    <property type="entry name" value="Ribonuclease H-like superfamily/Ribonuclease H"/>
    <property type="match status" value="1"/>
</dbReference>
<protein>
    <recommendedName>
        <fullName evidence="5">Reverse transcriptase</fullName>
    </recommendedName>
</protein>
<dbReference type="GO" id="GO:0003676">
    <property type="term" value="F:nucleic acid binding"/>
    <property type="evidence" value="ECO:0007669"/>
    <property type="project" value="InterPro"/>
</dbReference>
<dbReference type="InterPro" id="IPR005135">
    <property type="entry name" value="Endo/exonuclease/phosphatase"/>
</dbReference>
<dbReference type="SUPFAM" id="SSF56219">
    <property type="entry name" value="DNase I-like"/>
    <property type="match status" value="1"/>
</dbReference>
<dbReference type="AlphaFoldDB" id="A0AAQ3KUD6"/>
<dbReference type="SUPFAM" id="SSF53098">
    <property type="entry name" value="Ribonuclease H-like"/>
    <property type="match status" value="1"/>
</dbReference>
<evidence type="ECO:0000259" key="1">
    <source>
        <dbReference type="Pfam" id="PF03372"/>
    </source>
</evidence>
<dbReference type="PANTHER" id="PTHR33710">
    <property type="entry name" value="BNAC02G09200D PROTEIN"/>
    <property type="match status" value="1"/>
</dbReference>
<keyword evidence="4" id="KW-1185">Reference proteome</keyword>
<feature type="domain" description="Endonuclease/exonuclease/phosphatase" evidence="1">
    <location>
        <begin position="4"/>
        <end position="208"/>
    </location>
</feature>
<dbReference type="InterPro" id="IPR012337">
    <property type="entry name" value="RNaseH-like_sf"/>
</dbReference>